<reference evidence="2 3" key="1">
    <citation type="submission" date="2016-10" db="EMBL/GenBank/DDBJ databases">
        <authorList>
            <person name="de Groot N.N."/>
        </authorList>
    </citation>
    <scope>NUCLEOTIDE SEQUENCE [LARGE SCALE GENOMIC DNA]</scope>
    <source>
        <strain evidence="2 3">BS3662</strain>
    </source>
</reference>
<name>A0A1H5NIY0_9PSED</name>
<evidence type="ECO:0000313" key="2">
    <source>
        <dbReference type="EMBL" id="SEF01563.1"/>
    </source>
</evidence>
<feature type="region of interest" description="Disordered" evidence="1">
    <location>
        <begin position="1"/>
        <end position="20"/>
    </location>
</feature>
<dbReference type="RefSeq" id="WP_084317732.1">
    <property type="nucleotide sequence ID" value="NZ_FNTY01000002.1"/>
</dbReference>
<protein>
    <submittedName>
        <fullName evidence="2">Uncharacterized protein</fullName>
    </submittedName>
</protein>
<sequence>MSNATPLAQAPSTPSTNRDGQVATVKLAKLSTYEFNVRSFHPGKTFGWSGFNFEGDARGFSLKPSGLSGVQGTLITSRVWHKFFVKLATNEVIDTQTESNDSGKAGAEHTHYDAELKPKGGSWPSIKTEKGAVTTVWVDGGYAGENHAFPFSAETKKLTGITFVPSLDVSYKIIMTLDRVAKHLDVVTYITGDGFPNCEAFISDSSGKSIFLGVHVRKAAALVALFGDKKYPMISSAIRIEVDDEGNFKEKLGNEMRRRKLKKEQLEMRPVEEWNDFFINLSPNDGRWMGIWEEPMPDSNTESTLK</sequence>
<organism evidence="2 3">
    <name type="scientific">Pseudomonas migulae</name>
    <dbReference type="NCBI Taxonomy" id="78543"/>
    <lineage>
        <taxon>Bacteria</taxon>
        <taxon>Pseudomonadati</taxon>
        <taxon>Pseudomonadota</taxon>
        <taxon>Gammaproteobacteria</taxon>
        <taxon>Pseudomonadales</taxon>
        <taxon>Pseudomonadaceae</taxon>
        <taxon>Pseudomonas</taxon>
    </lineage>
</organism>
<gene>
    <name evidence="2" type="ORF">SAMN04490194_6154</name>
</gene>
<proteinExistence type="predicted"/>
<dbReference type="Proteomes" id="UP000198985">
    <property type="component" value="Unassembled WGS sequence"/>
</dbReference>
<accession>A0A1H5NIY0</accession>
<feature type="compositionally biased region" description="Polar residues" evidence="1">
    <location>
        <begin position="1"/>
        <end position="19"/>
    </location>
</feature>
<dbReference type="EMBL" id="FNTY01000002">
    <property type="protein sequence ID" value="SEF01563.1"/>
    <property type="molecule type" value="Genomic_DNA"/>
</dbReference>
<evidence type="ECO:0000256" key="1">
    <source>
        <dbReference type="SAM" id="MobiDB-lite"/>
    </source>
</evidence>
<dbReference type="AlphaFoldDB" id="A0A1H5NIY0"/>
<evidence type="ECO:0000313" key="3">
    <source>
        <dbReference type="Proteomes" id="UP000198985"/>
    </source>
</evidence>